<reference evidence="4 5" key="1">
    <citation type="submission" date="2013-09" db="EMBL/GenBank/DDBJ databases">
        <title>Whole genome shotgun sequence of Novosphingobium tardaugens NBRC 16725.</title>
        <authorList>
            <person name="Isaki S."/>
            <person name="Hosoyama A."/>
            <person name="Tsuchikane K."/>
            <person name="Katsumata H."/>
            <person name="Ando Y."/>
            <person name="Yamazaki S."/>
            <person name="Fujita N."/>
        </authorList>
    </citation>
    <scope>NUCLEOTIDE SEQUENCE [LARGE SCALE GENOMIC DNA]</scope>
    <source>
        <strain evidence="4 5">NBRC 16725</strain>
    </source>
</reference>
<dbReference type="Pfam" id="PF13669">
    <property type="entry name" value="Glyoxalase_4"/>
    <property type="match status" value="1"/>
</dbReference>
<dbReference type="InterPro" id="IPR020843">
    <property type="entry name" value="ER"/>
</dbReference>
<keyword evidence="1" id="KW-0521">NADP</keyword>
<dbReference type="AlphaFoldDB" id="U2ZQV7"/>
<dbReference type="Gene3D" id="3.90.180.10">
    <property type="entry name" value="Medium-chain alcohol dehydrogenases, catalytic domain"/>
    <property type="match status" value="1"/>
</dbReference>
<dbReference type="EMBL" id="BASZ01000001">
    <property type="protein sequence ID" value="GAD47759.1"/>
    <property type="molecule type" value="Genomic_DNA"/>
</dbReference>
<dbReference type="InterPro" id="IPR011032">
    <property type="entry name" value="GroES-like_sf"/>
</dbReference>
<dbReference type="InterPro" id="IPR037523">
    <property type="entry name" value="VOC_core"/>
</dbReference>
<dbReference type="GO" id="GO:0070402">
    <property type="term" value="F:NADPH binding"/>
    <property type="evidence" value="ECO:0007669"/>
    <property type="project" value="TreeGrafter"/>
</dbReference>
<evidence type="ECO:0000259" key="3">
    <source>
        <dbReference type="PROSITE" id="PS51819"/>
    </source>
</evidence>
<dbReference type="Gene3D" id="3.10.180.10">
    <property type="entry name" value="2,3-Dihydroxybiphenyl 1,2-Dioxygenase, domain 1"/>
    <property type="match status" value="1"/>
</dbReference>
<dbReference type="InterPro" id="IPR029068">
    <property type="entry name" value="Glyas_Bleomycin-R_OHBP_Dase"/>
</dbReference>
<name>U2ZQV7_9SPHN</name>
<dbReference type="SUPFAM" id="SSF51735">
    <property type="entry name" value="NAD(P)-binding Rossmann-fold domains"/>
    <property type="match status" value="1"/>
</dbReference>
<feature type="domain" description="VOC" evidence="3">
    <location>
        <begin position="8"/>
        <end position="145"/>
    </location>
</feature>
<dbReference type="OrthoDB" id="9792173at2"/>
<dbReference type="SUPFAM" id="SSF54593">
    <property type="entry name" value="Glyoxalase/Bleomycin resistance protein/Dihydroxybiphenyl dioxygenase"/>
    <property type="match status" value="1"/>
</dbReference>
<evidence type="ECO:0000256" key="2">
    <source>
        <dbReference type="ARBA" id="ARBA00023002"/>
    </source>
</evidence>
<sequence>MMQAWFGGFDQISFATDDLDRTLAFWEQKMGVGPWSVFRGLTLAMQYGGGHIALPAHVAVAWHDGRIVELMQVAGDGPSPFHDALNRPIVGLQRLAAVTDDIERDAALAEARGMERFADGNAAGQRFVYFRSMEAPGVILELLERTPMFDALVERLQARSAGYVAPAPSDGLATGAPDGVMTAIRLTGYGNPDQFRVDTAPIPTPGVGELLIRTAGAAVNPVDIKARTGVLHAFVPLAFPAQLGGDVSGVVEAVGVGVGGFAIGDRVAGMLNPFANGAYATHVLVHQGSVAKVPEGADLAAAAAAPTGVLTGTQLVEQGIRPKAGDRILITGAAGSTGRAAIMAALDAGAIVYAGVRPSALGAVADLPVAGMIDLADDAALTQAGPFDAIGDTVGGAVAERLFAHVKPHGIVASIAVPPPEPSAAATQRFCSLTVAFDRARLERFLAEWAAGKRALPIAHRLPLAEAAEAHRIMERGGVGGKVLLVP</sequence>
<dbReference type="KEGG" id="ntd:EGO55_14480"/>
<evidence type="ECO:0000256" key="1">
    <source>
        <dbReference type="ARBA" id="ARBA00022857"/>
    </source>
</evidence>
<gene>
    <name evidence="4" type="ORF">NT2_01_05330</name>
</gene>
<organism evidence="4 5">
    <name type="scientific">Caenibius tardaugens NBRC 16725</name>
    <dbReference type="NCBI Taxonomy" id="1219035"/>
    <lineage>
        <taxon>Bacteria</taxon>
        <taxon>Pseudomonadati</taxon>
        <taxon>Pseudomonadota</taxon>
        <taxon>Alphaproteobacteria</taxon>
        <taxon>Sphingomonadales</taxon>
        <taxon>Erythrobacteraceae</taxon>
        <taxon>Caenibius</taxon>
    </lineage>
</organism>
<accession>U2ZQV7</accession>
<dbReference type="Gene3D" id="3.40.50.720">
    <property type="entry name" value="NAD(P)-binding Rossmann-like Domain"/>
    <property type="match status" value="1"/>
</dbReference>
<dbReference type="GO" id="GO:0016651">
    <property type="term" value="F:oxidoreductase activity, acting on NAD(P)H"/>
    <property type="evidence" value="ECO:0007669"/>
    <property type="project" value="TreeGrafter"/>
</dbReference>
<dbReference type="Pfam" id="PF13602">
    <property type="entry name" value="ADH_zinc_N_2"/>
    <property type="match status" value="1"/>
</dbReference>
<keyword evidence="2" id="KW-0560">Oxidoreductase</keyword>
<dbReference type="SMART" id="SM00829">
    <property type="entry name" value="PKS_ER"/>
    <property type="match status" value="1"/>
</dbReference>
<dbReference type="Proteomes" id="UP000016568">
    <property type="component" value="Unassembled WGS sequence"/>
</dbReference>
<evidence type="ECO:0000313" key="5">
    <source>
        <dbReference type="Proteomes" id="UP000016568"/>
    </source>
</evidence>
<comment type="caution">
    <text evidence="4">The sequence shown here is derived from an EMBL/GenBank/DDBJ whole genome shotgun (WGS) entry which is preliminary data.</text>
</comment>
<dbReference type="Pfam" id="PF08240">
    <property type="entry name" value="ADH_N"/>
    <property type="match status" value="1"/>
</dbReference>
<evidence type="ECO:0000313" key="4">
    <source>
        <dbReference type="EMBL" id="GAD47759.1"/>
    </source>
</evidence>
<dbReference type="InterPro" id="IPR013154">
    <property type="entry name" value="ADH-like_N"/>
</dbReference>
<keyword evidence="5" id="KW-1185">Reference proteome</keyword>
<dbReference type="InterPro" id="IPR036291">
    <property type="entry name" value="NAD(P)-bd_dom_sf"/>
</dbReference>
<protein>
    <recommendedName>
        <fullName evidence="3">VOC domain-containing protein</fullName>
    </recommendedName>
</protein>
<dbReference type="PROSITE" id="PS51819">
    <property type="entry name" value="VOC"/>
    <property type="match status" value="1"/>
</dbReference>
<dbReference type="eggNOG" id="COG0604">
    <property type="taxonomic scope" value="Bacteria"/>
</dbReference>
<dbReference type="CDD" id="cd05289">
    <property type="entry name" value="MDR_like_2"/>
    <property type="match status" value="1"/>
</dbReference>
<proteinExistence type="predicted"/>
<dbReference type="RefSeq" id="WP_021688666.1">
    <property type="nucleotide sequence ID" value="NZ_BASZ01000001.1"/>
</dbReference>
<dbReference type="SUPFAM" id="SSF50129">
    <property type="entry name" value="GroES-like"/>
    <property type="match status" value="1"/>
</dbReference>
<dbReference type="PANTHER" id="PTHR48106">
    <property type="entry name" value="QUINONE OXIDOREDUCTASE PIG3-RELATED"/>
    <property type="match status" value="1"/>
</dbReference>